<evidence type="ECO:0000313" key="1">
    <source>
        <dbReference type="EMBL" id="NLJ21978.1"/>
    </source>
</evidence>
<comment type="caution">
    <text evidence="1">The sequence shown here is derived from an EMBL/GenBank/DDBJ whole genome shotgun (WGS) entry which is preliminary data.</text>
</comment>
<protein>
    <submittedName>
        <fullName evidence="1">Glutaminyl-peptide cyclotransferase</fullName>
    </submittedName>
</protein>
<accession>A0A7K4AG53</accession>
<keyword evidence="1" id="KW-0808">Transferase</keyword>
<dbReference type="Proteomes" id="UP000544742">
    <property type="component" value="Unassembled WGS sequence"/>
</dbReference>
<reference evidence="1 2" key="1">
    <citation type="journal article" date="2020" name="Biotechnol. Biofuels">
        <title>New insights from the biogas microbiome by comprehensive genome-resolved metagenomics of nearly 1600 species originating from multiple anaerobic digesters.</title>
        <authorList>
            <person name="Campanaro S."/>
            <person name="Treu L."/>
            <person name="Rodriguez-R L.M."/>
            <person name="Kovalovszki A."/>
            <person name="Ziels R.M."/>
            <person name="Maus I."/>
            <person name="Zhu X."/>
            <person name="Kougias P.G."/>
            <person name="Basile A."/>
            <person name="Luo G."/>
            <person name="Schluter A."/>
            <person name="Konstantinidis K.T."/>
            <person name="Angelidaki I."/>
        </authorList>
    </citation>
    <scope>NUCLEOTIDE SEQUENCE [LARGE SCALE GENOMIC DNA]</scope>
    <source>
        <strain evidence="1">AS27yjCOA_157</strain>
    </source>
</reference>
<organism evidence="1 2">
    <name type="scientific">Methanothrix soehngenii</name>
    <name type="common">Methanosaeta concilii</name>
    <dbReference type="NCBI Taxonomy" id="2223"/>
    <lineage>
        <taxon>Archaea</taxon>
        <taxon>Methanobacteriati</taxon>
        <taxon>Methanobacteriota</taxon>
        <taxon>Stenosarchaea group</taxon>
        <taxon>Methanomicrobia</taxon>
        <taxon>Methanotrichales</taxon>
        <taxon>Methanotrichaceae</taxon>
        <taxon>Methanothrix</taxon>
    </lineage>
</organism>
<sequence>VDVLNGIAYDPSEDRLFVTGKLWPSLFEIELVEDTKEESNQQ</sequence>
<evidence type="ECO:0000313" key="2">
    <source>
        <dbReference type="Proteomes" id="UP000544742"/>
    </source>
</evidence>
<feature type="non-terminal residue" evidence="1">
    <location>
        <position position="1"/>
    </location>
</feature>
<dbReference type="Pfam" id="PF05096">
    <property type="entry name" value="Glu_cyclase_2"/>
    <property type="match status" value="1"/>
</dbReference>
<name>A0A7K4AG53_METSH</name>
<dbReference type="PANTHER" id="PTHR31270:SF1">
    <property type="entry name" value="GLUTAMINYL-PEPTIDE CYCLOTRANSFERASE"/>
    <property type="match status" value="1"/>
</dbReference>
<dbReference type="GO" id="GO:0016603">
    <property type="term" value="F:glutaminyl-peptide cyclotransferase activity"/>
    <property type="evidence" value="ECO:0007669"/>
    <property type="project" value="InterPro"/>
</dbReference>
<gene>
    <name evidence="1" type="ORF">GX426_02560</name>
</gene>
<dbReference type="EMBL" id="JAAYUN010000047">
    <property type="protein sequence ID" value="NLJ21978.1"/>
    <property type="molecule type" value="Genomic_DNA"/>
</dbReference>
<dbReference type="PANTHER" id="PTHR31270">
    <property type="entry name" value="GLUTAMINYL-PEPTIDE CYCLOTRANSFERASE"/>
    <property type="match status" value="1"/>
</dbReference>
<dbReference type="InterPro" id="IPR007788">
    <property type="entry name" value="QCT"/>
</dbReference>
<proteinExistence type="predicted"/>
<dbReference type="AlphaFoldDB" id="A0A7K4AG53"/>